<feature type="domain" description="MlaB-like STAS" evidence="1">
    <location>
        <begin position="16"/>
        <end position="91"/>
    </location>
</feature>
<evidence type="ECO:0000313" key="2">
    <source>
        <dbReference type="EMBL" id="MDQ2095711.1"/>
    </source>
</evidence>
<dbReference type="EMBL" id="JANFFA010000005">
    <property type="protein sequence ID" value="MDQ2095711.1"/>
    <property type="molecule type" value="Genomic_DNA"/>
</dbReference>
<dbReference type="Proteomes" id="UP001227162">
    <property type="component" value="Unassembled WGS sequence"/>
</dbReference>
<name>A0AAJ1UGL1_9RHOB</name>
<reference evidence="2" key="1">
    <citation type="submission" date="2022-07" db="EMBL/GenBank/DDBJ databases">
        <authorList>
            <person name="Otstavnykh N."/>
            <person name="Isaeva M."/>
            <person name="Bystritskaya E."/>
        </authorList>
    </citation>
    <scope>NUCLEOTIDE SEQUENCE</scope>
    <source>
        <strain evidence="2">10Alg 79</strain>
    </source>
</reference>
<gene>
    <name evidence="2" type="ORF">NOI20_16455</name>
</gene>
<organism evidence="2 3">
    <name type="scientific">Rhodalgimonas zhirmunskyi</name>
    <dbReference type="NCBI Taxonomy" id="2964767"/>
    <lineage>
        <taxon>Bacteria</taxon>
        <taxon>Pseudomonadati</taxon>
        <taxon>Pseudomonadota</taxon>
        <taxon>Alphaproteobacteria</taxon>
        <taxon>Rhodobacterales</taxon>
        <taxon>Roseobacteraceae</taxon>
        <taxon>Rhodalgimonas</taxon>
    </lineage>
</organism>
<evidence type="ECO:0000313" key="3">
    <source>
        <dbReference type="Proteomes" id="UP001227162"/>
    </source>
</evidence>
<dbReference type="Pfam" id="PF13466">
    <property type="entry name" value="STAS_2"/>
    <property type="match status" value="1"/>
</dbReference>
<keyword evidence="3" id="KW-1185">Reference proteome</keyword>
<dbReference type="AlphaFoldDB" id="A0AAJ1UGL1"/>
<protein>
    <submittedName>
        <fullName evidence="2">STAS domain-containing protein</fullName>
    </submittedName>
</protein>
<dbReference type="Gene3D" id="3.30.750.24">
    <property type="entry name" value="STAS domain"/>
    <property type="match status" value="1"/>
</dbReference>
<dbReference type="InterPro" id="IPR036513">
    <property type="entry name" value="STAS_dom_sf"/>
</dbReference>
<sequence length="103" mass="10802">MSVSKQACGPEAAREIVLPARLDVAICGSLSEELKAAQGRPLTLDASGVEFLGAMVLQLLISARRQWRIDGLPFHVRAPSGAFCSGLALLGYAHAPFEEGAPA</sequence>
<comment type="caution">
    <text evidence="2">The sequence shown here is derived from an EMBL/GenBank/DDBJ whole genome shotgun (WGS) entry which is preliminary data.</text>
</comment>
<dbReference type="SUPFAM" id="SSF52091">
    <property type="entry name" value="SpoIIaa-like"/>
    <property type="match status" value="1"/>
</dbReference>
<proteinExistence type="predicted"/>
<evidence type="ECO:0000259" key="1">
    <source>
        <dbReference type="Pfam" id="PF13466"/>
    </source>
</evidence>
<reference evidence="2" key="2">
    <citation type="submission" date="2023-04" db="EMBL/GenBank/DDBJ databases">
        <title>'Rhodoalgimonas zhirmunskyi' gen. nov., isolated from a red alga.</title>
        <authorList>
            <person name="Nedashkovskaya O.I."/>
            <person name="Otstavnykh N.Y."/>
            <person name="Bystritskaya E.P."/>
            <person name="Balabanova L.A."/>
            <person name="Isaeva M.P."/>
        </authorList>
    </citation>
    <scope>NUCLEOTIDE SEQUENCE</scope>
    <source>
        <strain evidence="2">10Alg 79</strain>
    </source>
</reference>
<dbReference type="RefSeq" id="WP_317627332.1">
    <property type="nucleotide sequence ID" value="NZ_JANFFA010000005.1"/>
</dbReference>
<dbReference type="InterPro" id="IPR058548">
    <property type="entry name" value="MlaB-like_STAS"/>
</dbReference>
<accession>A0AAJ1UGL1</accession>